<proteinExistence type="inferred from homology"/>
<sequence>MKNVLILLLLVCGSAQAVTVRAAVAANLRDAFARLEAAFERAHPGVNVEAVYTSSGAAVTQIRQGAPFDLFLAADTDFARELVRSGHAVPGSLRPYARGKLVLWISRRHGVQPRGLEVLQDPRLTRVALASPETAPYGRSALEALRRAGLLEQLRSKLVYGADIGITAQQALIGTGAGFIPYAYALTPAFARAGSYWALPQRLYPPLDQAMVIVKGRDGPPVRALYHFVLSEAGQGILRASGYTVPGR</sequence>
<dbReference type="GO" id="GO:0015689">
    <property type="term" value="P:molybdate ion transport"/>
    <property type="evidence" value="ECO:0007669"/>
    <property type="project" value="InterPro"/>
</dbReference>
<evidence type="ECO:0000313" key="7">
    <source>
        <dbReference type="Proteomes" id="UP000569951"/>
    </source>
</evidence>
<evidence type="ECO:0000256" key="3">
    <source>
        <dbReference type="ARBA" id="ARBA00022729"/>
    </source>
</evidence>
<protein>
    <submittedName>
        <fullName evidence="6">Molybdate transport system substrate-binding protein</fullName>
    </submittedName>
</protein>
<dbReference type="InterPro" id="IPR050682">
    <property type="entry name" value="ModA/WtpA"/>
</dbReference>
<organism evidence="6 7">
    <name type="scientific">Deinobacterium chartae</name>
    <dbReference type="NCBI Taxonomy" id="521158"/>
    <lineage>
        <taxon>Bacteria</taxon>
        <taxon>Thermotogati</taxon>
        <taxon>Deinococcota</taxon>
        <taxon>Deinococci</taxon>
        <taxon>Deinococcales</taxon>
        <taxon>Deinococcaceae</taxon>
        <taxon>Deinobacterium</taxon>
    </lineage>
</organism>
<dbReference type="RefSeq" id="WP_183988602.1">
    <property type="nucleotide sequence ID" value="NZ_JACHHG010000016.1"/>
</dbReference>
<dbReference type="Proteomes" id="UP000569951">
    <property type="component" value="Unassembled WGS sequence"/>
</dbReference>
<keyword evidence="2 4" id="KW-0479">Metal-binding</keyword>
<evidence type="ECO:0000256" key="5">
    <source>
        <dbReference type="SAM" id="SignalP"/>
    </source>
</evidence>
<dbReference type="Pfam" id="PF13531">
    <property type="entry name" value="SBP_bac_11"/>
    <property type="match status" value="1"/>
</dbReference>
<evidence type="ECO:0000256" key="4">
    <source>
        <dbReference type="PIRSR" id="PIRSR004846-1"/>
    </source>
</evidence>
<feature type="binding site" evidence="4">
    <location>
        <position position="164"/>
    </location>
    <ligand>
        <name>molybdate</name>
        <dbReference type="ChEBI" id="CHEBI:36264"/>
    </ligand>
</feature>
<dbReference type="InterPro" id="IPR005950">
    <property type="entry name" value="ModA"/>
</dbReference>
<evidence type="ECO:0000256" key="1">
    <source>
        <dbReference type="ARBA" id="ARBA00009175"/>
    </source>
</evidence>
<dbReference type="Gene3D" id="3.40.190.10">
    <property type="entry name" value="Periplasmic binding protein-like II"/>
    <property type="match status" value="2"/>
</dbReference>
<dbReference type="InterPro" id="IPR044084">
    <property type="entry name" value="AvModA-like_subst-bd"/>
</dbReference>
<reference evidence="6 7" key="1">
    <citation type="submission" date="2020-08" db="EMBL/GenBank/DDBJ databases">
        <title>Genomic Encyclopedia of Type Strains, Phase IV (KMG-IV): sequencing the most valuable type-strain genomes for metagenomic binning, comparative biology and taxonomic classification.</title>
        <authorList>
            <person name="Goeker M."/>
        </authorList>
    </citation>
    <scope>NUCLEOTIDE SEQUENCE [LARGE SCALE GENOMIC DNA]</scope>
    <source>
        <strain evidence="6 7">DSM 21458</strain>
    </source>
</reference>
<dbReference type="PANTHER" id="PTHR30632:SF14">
    <property type="entry name" value="TUNGSTATE_MOLYBDATE_CHROMATE-BINDING PROTEIN MODA"/>
    <property type="match status" value="1"/>
</dbReference>
<dbReference type="GO" id="GO:0030973">
    <property type="term" value="F:molybdate ion binding"/>
    <property type="evidence" value="ECO:0007669"/>
    <property type="project" value="InterPro"/>
</dbReference>
<dbReference type="PIRSF" id="PIRSF004846">
    <property type="entry name" value="ModA"/>
    <property type="match status" value="1"/>
</dbReference>
<dbReference type="CDD" id="cd13539">
    <property type="entry name" value="PBP2_AvModA"/>
    <property type="match status" value="1"/>
</dbReference>
<gene>
    <name evidence="6" type="ORF">HNR42_003323</name>
</gene>
<dbReference type="GO" id="GO:0046872">
    <property type="term" value="F:metal ion binding"/>
    <property type="evidence" value="ECO:0007669"/>
    <property type="project" value="UniProtKB-KW"/>
</dbReference>
<feature type="binding site" evidence="4">
    <location>
        <position position="55"/>
    </location>
    <ligand>
        <name>molybdate</name>
        <dbReference type="ChEBI" id="CHEBI:36264"/>
    </ligand>
</feature>
<dbReference type="EMBL" id="JACHHG010000016">
    <property type="protein sequence ID" value="MBB6099863.1"/>
    <property type="molecule type" value="Genomic_DNA"/>
</dbReference>
<name>A0A841I3H9_9DEIO</name>
<comment type="similarity">
    <text evidence="1">Belongs to the bacterial solute-binding protein ModA family.</text>
</comment>
<accession>A0A841I3H9</accession>
<feature type="chain" id="PRO_5032757988" evidence="5">
    <location>
        <begin position="18"/>
        <end position="248"/>
    </location>
</feature>
<evidence type="ECO:0000256" key="2">
    <source>
        <dbReference type="ARBA" id="ARBA00022723"/>
    </source>
</evidence>
<comment type="caution">
    <text evidence="6">The sequence shown here is derived from an EMBL/GenBank/DDBJ whole genome shotgun (WGS) entry which is preliminary data.</text>
</comment>
<dbReference type="NCBIfam" id="TIGR01256">
    <property type="entry name" value="modA"/>
    <property type="match status" value="1"/>
</dbReference>
<keyword evidence="7" id="KW-1185">Reference proteome</keyword>
<feature type="signal peptide" evidence="5">
    <location>
        <begin position="1"/>
        <end position="17"/>
    </location>
</feature>
<keyword evidence="3 5" id="KW-0732">Signal</keyword>
<evidence type="ECO:0000313" key="6">
    <source>
        <dbReference type="EMBL" id="MBB6099863.1"/>
    </source>
</evidence>
<dbReference type="PANTHER" id="PTHR30632">
    <property type="entry name" value="MOLYBDATE-BINDING PERIPLASMIC PROTEIN"/>
    <property type="match status" value="1"/>
</dbReference>
<keyword evidence="4" id="KW-0500">Molybdenum</keyword>
<dbReference type="AlphaFoldDB" id="A0A841I3H9"/>
<dbReference type="SUPFAM" id="SSF53850">
    <property type="entry name" value="Periplasmic binding protein-like II"/>
    <property type="match status" value="1"/>
</dbReference>